<dbReference type="NCBIfam" id="TIGR03172">
    <property type="entry name" value="selenium cofactor biosynthesis protein YqeC"/>
    <property type="match status" value="1"/>
</dbReference>
<dbReference type="EMBL" id="FOWD01000008">
    <property type="protein sequence ID" value="SFO06640.1"/>
    <property type="molecule type" value="Genomic_DNA"/>
</dbReference>
<evidence type="ECO:0000313" key="1">
    <source>
        <dbReference type="EMBL" id="SFO06640.1"/>
    </source>
</evidence>
<name>A0A1I5E5U7_9FIRM</name>
<evidence type="ECO:0000313" key="2">
    <source>
        <dbReference type="Proteomes" id="UP000198806"/>
    </source>
</evidence>
<dbReference type="STRING" id="1527.SAMN04489757_10825"/>
<dbReference type="InterPro" id="IPR017587">
    <property type="entry name" value="YqeC"/>
</dbReference>
<dbReference type="Proteomes" id="UP000198806">
    <property type="component" value="Unassembled WGS sequence"/>
</dbReference>
<keyword evidence="2" id="KW-1185">Reference proteome</keyword>
<dbReference type="Pfam" id="PF19842">
    <property type="entry name" value="YqeC"/>
    <property type="match status" value="1"/>
</dbReference>
<accession>A0A1I5E5U7</accession>
<gene>
    <name evidence="1" type="ORF">SAMN04489757_10825</name>
</gene>
<dbReference type="AlphaFoldDB" id="A0A1I5E5U7"/>
<dbReference type="RefSeq" id="WP_170847907.1">
    <property type="nucleotide sequence ID" value="NZ_BAABFM010000072.1"/>
</dbReference>
<organism evidence="1 2">
    <name type="scientific">Anaerocolumna aminovalerica</name>
    <dbReference type="NCBI Taxonomy" id="1527"/>
    <lineage>
        <taxon>Bacteria</taxon>
        <taxon>Bacillati</taxon>
        <taxon>Bacillota</taxon>
        <taxon>Clostridia</taxon>
        <taxon>Lachnospirales</taxon>
        <taxon>Lachnospiraceae</taxon>
        <taxon>Anaerocolumna</taxon>
    </lineage>
</organism>
<sequence>MKLMMPNKTEWETNPVLLDALGLDKVSSPIVSIVGGGGKTSTLEQLTREYDRKGKPVIVTTTTHMMPPKHWPWCKIESVEVVDRYLEEEAVVWIGLQSETGKMKSPDLEFLKKLASKKLPMIIEADGAKRLPFKVPGEWEPVILEESTMIIGVLGMDALGKPLKEKCFRYELASKLLEKPEDSRITKEDYTKVISNNWGLKKGLHKNMDYAVILNKVDNDQRLKDALSIRDMVSKLGIGRVYLSSYNTYINK</sequence>
<proteinExistence type="predicted"/>
<reference evidence="1 2" key="1">
    <citation type="submission" date="2016-10" db="EMBL/GenBank/DDBJ databases">
        <authorList>
            <person name="de Groot N.N."/>
        </authorList>
    </citation>
    <scope>NUCLEOTIDE SEQUENCE [LARGE SCALE GENOMIC DNA]</scope>
    <source>
        <strain evidence="1 2">DSM 1283</strain>
    </source>
</reference>
<protein>
    <submittedName>
        <fullName evidence="1">Probable selenium-dependent hydroxylase accessory protein YqeC</fullName>
    </submittedName>
</protein>